<keyword evidence="6 8" id="KW-1133">Transmembrane helix</keyword>
<keyword evidence="3" id="KW-0813">Transport</keyword>
<evidence type="ECO:0000256" key="5">
    <source>
        <dbReference type="ARBA" id="ARBA00022692"/>
    </source>
</evidence>
<dbReference type="OrthoDB" id="5472127at2"/>
<organism evidence="9 10">
    <name type="scientific">Rubrobacter taiwanensis</name>
    <dbReference type="NCBI Taxonomy" id="185139"/>
    <lineage>
        <taxon>Bacteria</taxon>
        <taxon>Bacillati</taxon>
        <taxon>Actinomycetota</taxon>
        <taxon>Rubrobacteria</taxon>
        <taxon>Rubrobacterales</taxon>
        <taxon>Rubrobacteraceae</taxon>
        <taxon>Rubrobacter</taxon>
    </lineage>
</organism>
<keyword evidence="10" id="KW-1185">Reference proteome</keyword>
<evidence type="ECO:0000256" key="2">
    <source>
        <dbReference type="ARBA" id="ARBA00009142"/>
    </source>
</evidence>
<dbReference type="Proteomes" id="UP000295244">
    <property type="component" value="Unassembled WGS sequence"/>
</dbReference>
<keyword evidence="5 8" id="KW-0812">Transmembrane</keyword>
<evidence type="ECO:0000256" key="1">
    <source>
        <dbReference type="ARBA" id="ARBA00004651"/>
    </source>
</evidence>
<comment type="subcellular location">
    <subcellularLocation>
        <location evidence="1 8">Cell membrane</location>
        <topology evidence="1 8">Multi-pass membrane protein</topology>
    </subcellularLocation>
</comment>
<reference evidence="9 10" key="1">
    <citation type="submission" date="2019-03" db="EMBL/GenBank/DDBJ databases">
        <title>Whole genome sequence of a novel Rubrobacter taiwanensis strain, isolated from Yellowstone National Park.</title>
        <authorList>
            <person name="Freed S."/>
            <person name="Ramaley R.F."/>
            <person name="Kyndt J.A."/>
        </authorList>
    </citation>
    <scope>NUCLEOTIDE SEQUENCE [LARGE SCALE GENOMIC DNA]</scope>
    <source>
        <strain evidence="9 10">Yellowstone</strain>
    </source>
</reference>
<gene>
    <name evidence="9" type="ORF">E0L93_05655</name>
</gene>
<evidence type="ECO:0000256" key="3">
    <source>
        <dbReference type="ARBA" id="ARBA00022448"/>
    </source>
</evidence>
<feature type="transmembrane region" description="Helical" evidence="8">
    <location>
        <begin position="36"/>
        <end position="58"/>
    </location>
</feature>
<dbReference type="InterPro" id="IPR052017">
    <property type="entry name" value="TSUP"/>
</dbReference>
<protein>
    <recommendedName>
        <fullName evidence="8">Probable membrane transporter protein</fullName>
    </recommendedName>
</protein>
<keyword evidence="7 8" id="KW-0472">Membrane</keyword>
<comment type="caution">
    <text evidence="9">The sequence shown here is derived from an EMBL/GenBank/DDBJ whole genome shotgun (WGS) entry which is preliminary data.</text>
</comment>
<feature type="transmembrane region" description="Helical" evidence="8">
    <location>
        <begin position="215"/>
        <end position="236"/>
    </location>
</feature>
<dbReference type="InterPro" id="IPR002781">
    <property type="entry name" value="TM_pro_TauE-like"/>
</dbReference>
<dbReference type="AlphaFoldDB" id="A0A4R1BMA6"/>
<dbReference type="PANTHER" id="PTHR30269:SF37">
    <property type="entry name" value="MEMBRANE TRANSPORTER PROTEIN"/>
    <property type="match status" value="1"/>
</dbReference>
<dbReference type="Pfam" id="PF01925">
    <property type="entry name" value="TauE"/>
    <property type="match status" value="1"/>
</dbReference>
<dbReference type="RefSeq" id="WP_132689679.1">
    <property type="nucleotide sequence ID" value="NZ_SKBU01000011.1"/>
</dbReference>
<dbReference type="EMBL" id="SKBU01000011">
    <property type="protein sequence ID" value="TCJ18476.1"/>
    <property type="molecule type" value="Genomic_DNA"/>
</dbReference>
<feature type="transmembrane region" description="Helical" evidence="8">
    <location>
        <begin position="125"/>
        <end position="149"/>
    </location>
</feature>
<accession>A0A4R1BMA6</accession>
<keyword evidence="4 8" id="KW-1003">Cell membrane</keyword>
<feature type="transmembrane region" description="Helical" evidence="8">
    <location>
        <begin position="70"/>
        <end position="89"/>
    </location>
</feature>
<comment type="similarity">
    <text evidence="2 8">Belongs to the 4-toluene sulfonate uptake permease (TSUP) (TC 2.A.102) family.</text>
</comment>
<evidence type="ECO:0000256" key="6">
    <source>
        <dbReference type="ARBA" id="ARBA00022989"/>
    </source>
</evidence>
<dbReference type="PANTHER" id="PTHR30269">
    <property type="entry name" value="TRANSMEMBRANE PROTEIN YFCA"/>
    <property type="match status" value="1"/>
</dbReference>
<evidence type="ECO:0000256" key="4">
    <source>
        <dbReference type="ARBA" id="ARBA00022475"/>
    </source>
</evidence>
<feature type="transmembrane region" description="Helical" evidence="8">
    <location>
        <begin position="161"/>
        <end position="179"/>
    </location>
</feature>
<evidence type="ECO:0000313" key="9">
    <source>
        <dbReference type="EMBL" id="TCJ18476.1"/>
    </source>
</evidence>
<sequence length="238" mass="23894">MTWALGGALLAVALGAFIQGSVGFGLSLVAVPVLALIYPGAVPVVVLLVALPMASLMALREWSSMDRRGLFLITGGRVLGTAGGVWLVAAVPNGLLTALVGLFILAAVVMSLLGPQFELRDGTRFAGGVASGVMGTAAAVGGPPLALIYQNRSGPELRSTLAISFALGIVMSIAGLALAGQVTAGHLVLALKLVPGVLAGLWLGARASRRLDARWLRPAVLAFAAVSGAAVVITGLTG</sequence>
<evidence type="ECO:0000256" key="7">
    <source>
        <dbReference type="ARBA" id="ARBA00023136"/>
    </source>
</evidence>
<feature type="transmembrane region" description="Helical" evidence="8">
    <location>
        <begin position="95"/>
        <end position="113"/>
    </location>
</feature>
<name>A0A4R1BMA6_9ACTN</name>
<proteinExistence type="inferred from homology"/>
<dbReference type="GO" id="GO:0005886">
    <property type="term" value="C:plasma membrane"/>
    <property type="evidence" value="ECO:0007669"/>
    <property type="project" value="UniProtKB-SubCell"/>
</dbReference>
<evidence type="ECO:0000313" key="10">
    <source>
        <dbReference type="Proteomes" id="UP000295244"/>
    </source>
</evidence>
<feature type="transmembrane region" description="Helical" evidence="8">
    <location>
        <begin position="186"/>
        <end position="203"/>
    </location>
</feature>
<evidence type="ECO:0000256" key="8">
    <source>
        <dbReference type="RuleBase" id="RU363041"/>
    </source>
</evidence>